<dbReference type="Proteomes" id="UP000184609">
    <property type="component" value="Unassembled WGS sequence"/>
</dbReference>
<dbReference type="NCBIfam" id="TIGR02436">
    <property type="entry name" value="four helix bundle protein"/>
    <property type="match status" value="1"/>
</dbReference>
<gene>
    <name evidence="1" type="ORF">SAMN04488108_3286</name>
</gene>
<dbReference type="Gene3D" id="1.20.1440.60">
    <property type="entry name" value="23S rRNA-intervening sequence"/>
    <property type="match status" value="1"/>
</dbReference>
<dbReference type="PIRSF" id="PIRSF035652">
    <property type="entry name" value="CHP02436"/>
    <property type="match status" value="1"/>
</dbReference>
<dbReference type="Pfam" id="PF05635">
    <property type="entry name" value="23S_rRNA_IVP"/>
    <property type="match status" value="1"/>
</dbReference>
<dbReference type="AlphaFoldDB" id="A0A1M7ZH07"/>
<dbReference type="OrthoDB" id="285993at2"/>
<dbReference type="PANTHER" id="PTHR38471">
    <property type="entry name" value="FOUR HELIX BUNDLE PROTEIN"/>
    <property type="match status" value="1"/>
</dbReference>
<keyword evidence="2" id="KW-1185">Reference proteome</keyword>
<name>A0A1M7ZH07_9BACT</name>
<dbReference type="InterPro" id="IPR012657">
    <property type="entry name" value="23S_rRNA-intervening_sequence"/>
</dbReference>
<dbReference type="STRING" id="1073327.SAMN04488108_3286"/>
<dbReference type="SUPFAM" id="SSF158446">
    <property type="entry name" value="IVS-encoded protein-like"/>
    <property type="match status" value="1"/>
</dbReference>
<protein>
    <submittedName>
        <fullName evidence="1">Four helix bundle protein</fullName>
    </submittedName>
</protein>
<accession>A0A1M7ZH07</accession>
<evidence type="ECO:0000313" key="1">
    <source>
        <dbReference type="EMBL" id="SHO64195.1"/>
    </source>
</evidence>
<proteinExistence type="predicted"/>
<organism evidence="1 2">
    <name type="scientific">Algoriphagus zhangzhouensis</name>
    <dbReference type="NCBI Taxonomy" id="1073327"/>
    <lineage>
        <taxon>Bacteria</taxon>
        <taxon>Pseudomonadati</taxon>
        <taxon>Bacteroidota</taxon>
        <taxon>Cytophagia</taxon>
        <taxon>Cytophagales</taxon>
        <taxon>Cyclobacteriaceae</taxon>
        <taxon>Algoriphagus</taxon>
    </lineage>
</organism>
<sequence>MERKYDLESRLITFASEVISFTDSMISSKAGNHMSNQLLRSGTSPALNYGEAQSGESRKDFIHKLKIVLKELRESRVALKIISKSKLHQDPSLIEKLIDECNQLISIFVKSIETAGRNNY</sequence>
<dbReference type="RefSeq" id="WP_073572910.1">
    <property type="nucleotide sequence ID" value="NZ_FRXN01000005.1"/>
</dbReference>
<dbReference type="PANTHER" id="PTHR38471:SF2">
    <property type="entry name" value="FOUR HELIX BUNDLE PROTEIN"/>
    <property type="match status" value="1"/>
</dbReference>
<reference evidence="2" key="1">
    <citation type="submission" date="2016-12" db="EMBL/GenBank/DDBJ databases">
        <authorList>
            <person name="Varghese N."/>
            <person name="Submissions S."/>
        </authorList>
    </citation>
    <scope>NUCLEOTIDE SEQUENCE [LARGE SCALE GENOMIC DNA]</scope>
    <source>
        <strain evidence="2">DSM 25035</strain>
    </source>
</reference>
<evidence type="ECO:0000313" key="2">
    <source>
        <dbReference type="Proteomes" id="UP000184609"/>
    </source>
</evidence>
<dbReference type="InterPro" id="IPR036583">
    <property type="entry name" value="23S_rRNA_IVS_sf"/>
</dbReference>
<dbReference type="EMBL" id="FRXN01000005">
    <property type="protein sequence ID" value="SHO64195.1"/>
    <property type="molecule type" value="Genomic_DNA"/>
</dbReference>